<comment type="caution">
    <text evidence="3">The sequence shown here is derived from an EMBL/GenBank/DDBJ whole genome shotgun (WGS) entry which is preliminary data.</text>
</comment>
<dbReference type="InterPro" id="IPR054331">
    <property type="entry name" value="LiaF_TM"/>
</dbReference>
<feature type="domain" description="LiaF transmembrane" evidence="2">
    <location>
        <begin position="8"/>
        <end position="98"/>
    </location>
</feature>
<evidence type="ECO:0000256" key="1">
    <source>
        <dbReference type="SAM" id="Phobius"/>
    </source>
</evidence>
<dbReference type="RefSeq" id="WP_251221510.1">
    <property type="nucleotide sequence ID" value="NZ_JAMBOL010000001.1"/>
</dbReference>
<feature type="transmembrane region" description="Helical" evidence="1">
    <location>
        <begin position="61"/>
        <end position="89"/>
    </location>
</feature>
<organism evidence="3 4">
    <name type="scientific">Halalkalibacter oceani</name>
    <dbReference type="NCBI Taxonomy" id="1653776"/>
    <lineage>
        <taxon>Bacteria</taxon>
        <taxon>Bacillati</taxon>
        <taxon>Bacillota</taxon>
        <taxon>Bacilli</taxon>
        <taxon>Bacillales</taxon>
        <taxon>Bacillaceae</taxon>
        <taxon>Halalkalibacter</taxon>
    </lineage>
</organism>
<keyword evidence="1" id="KW-0812">Transmembrane</keyword>
<sequence>MKHPGKLFGGILLMLIGASILFSMIGIHIGGIIGLAIGAWLLYWGYAKWQEQGKWSFSSVLLLIVGALIALGGIGGVISLAIGVVLVYFGYRLLKPKDQAGEELEEEEDLAPVKTTYDVIDKEFEKLLNEHK</sequence>
<protein>
    <recommendedName>
        <fullName evidence="2">LiaF transmembrane domain-containing protein</fullName>
    </recommendedName>
</protein>
<evidence type="ECO:0000313" key="3">
    <source>
        <dbReference type="EMBL" id="MCM3712646.1"/>
    </source>
</evidence>
<name>A0A9X2DKZ9_9BACI</name>
<evidence type="ECO:0000313" key="4">
    <source>
        <dbReference type="Proteomes" id="UP001139179"/>
    </source>
</evidence>
<keyword evidence="1" id="KW-1133">Transmembrane helix</keyword>
<reference evidence="3" key="1">
    <citation type="submission" date="2022-05" db="EMBL/GenBank/DDBJ databases">
        <title>Comparative Genomics of Spacecraft Associated Microbes.</title>
        <authorList>
            <person name="Tran M.T."/>
            <person name="Wright A."/>
            <person name="Seuylemezian A."/>
            <person name="Eisen J."/>
            <person name="Coil D."/>
        </authorList>
    </citation>
    <scope>NUCLEOTIDE SEQUENCE</scope>
    <source>
        <strain evidence="3">214.1.1</strain>
    </source>
</reference>
<evidence type="ECO:0000259" key="2">
    <source>
        <dbReference type="Pfam" id="PF22570"/>
    </source>
</evidence>
<proteinExistence type="predicted"/>
<gene>
    <name evidence="3" type="ORF">M3202_00995</name>
</gene>
<dbReference type="EMBL" id="JAMBOL010000001">
    <property type="protein sequence ID" value="MCM3712646.1"/>
    <property type="molecule type" value="Genomic_DNA"/>
</dbReference>
<dbReference type="Proteomes" id="UP001139179">
    <property type="component" value="Unassembled WGS sequence"/>
</dbReference>
<feature type="transmembrane region" description="Helical" evidence="1">
    <location>
        <begin position="12"/>
        <end position="41"/>
    </location>
</feature>
<keyword evidence="4" id="KW-1185">Reference proteome</keyword>
<accession>A0A9X2DKZ9</accession>
<dbReference type="AlphaFoldDB" id="A0A9X2DKZ9"/>
<keyword evidence="1" id="KW-0472">Membrane</keyword>
<dbReference type="Pfam" id="PF22570">
    <property type="entry name" value="LiaF-TM"/>
    <property type="match status" value="1"/>
</dbReference>